<gene>
    <name evidence="1" type="ORF">C3E80_22255</name>
</gene>
<dbReference type="EMBL" id="PQJL01000267">
    <property type="protein sequence ID" value="ROW48851.1"/>
    <property type="molecule type" value="Genomic_DNA"/>
</dbReference>
<reference evidence="1 2" key="1">
    <citation type="journal article" date="2018" name="Front. Microbiol.">
        <title>An Investigation of an Acute Gastroenteritis Outbreak: Cronobacter sakazakii, a Potential Cause of Food-Borne Illness.</title>
        <authorList>
            <person name="Yong W."/>
            <person name="Guo B."/>
            <person name="Shi X."/>
            <person name="Cheng T."/>
            <person name="Chen M."/>
            <person name="Jiang X."/>
            <person name="Ye Y."/>
            <person name="Wang J."/>
            <person name="Xie G."/>
            <person name="Ding J."/>
        </authorList>
    </citation>
    <scope>NUCLEOTIDE SEQUENCE [LARGE SCALE GENOMIC DNA]</scope>
    <source>
        <strain evidence="1 2">S1</strain>
    </source>
</reference>
<evidence type="ECO:0000313" key="2">
    <source>
        <dbReference type="Proteomes" id="UP000285793"/>
    </source>
</evidence>
<feature type="non-terminal residue" evidence="1">
    <location>
        <position position="1"/>
    </location>
</feature>
<dbReference type="RefSeq" id="WP_185080463.1">
    <property type="nucleotide sequence ID" value="NZ_PQJL01000267.1"/>
</dbReference>
<sequence>DSNGWDNTDRLDVTLTNGSKWVGAAISIVEATAELYDYQPNSIWPGSTYGIENSDTAFNEAGHVTGNEVYQSGIFNV</sequence>
<organism evidence="1 2">
    <name type="scientific">Cronobacter malonaticus</name>
    <dbReference type="NCBI Taxonomy" id="413503"/>
    <lineage>
        <taxon>Bacteria</taxon>
        <taxon>Pseudomonadati</taxon>
        <taxon>Pseudomonadota</taxon>
        <taxon>Gammaproteobacteria</taxon>
        <taxon>Enterobacterales</taxon>
        <taxon>Enterobacteriaceae</taxon>
        <taxon>Cronobacter</taxon>
    </lineage>
</organism>
<proteinExistence type="predicted"/>
<dbReference type="AlphaFoldDB" id="A0A423XPM0"/>
<accession>A0A423XPM0</accession>
<dbReference type="Proteomes" id="UP000285793">
    <property type="component" value="Unassembled WGS sequence"/>
</dbReference>
<keyword evidence="1" id="KW-0969">Cilium</keyword>
<keyword evidence="1" id="KW-0966">Cell projection</keyword>
<keyword evidence="1" id="KW-0282">Flagellum</keyword>
<feature type="non-terminal residue" evidence="1">
    <location>
        <position position="77"/>
    </location>
</feature>
<comment type="caution">
    <text evidence="1">The sequence shown here is derived from an EMBL/GenBank/DDBJ whole genome shotgun (WGS) entry which is preliminary data.</text>
</comment>
<evidence type="ECO:0000313" key="1">
    <source>
        <dbReference type="EMBL" id="ROW48851.1"/>
    </source>
</evidence>
<name>A0A423XPM0_9ENTR</name>
<protein>
    <submittedName>
        <fullName evidence="1">Flagellin structural protein</fullName>
    </submittedName>
</protein>